<dbReference type="GO" id="GO:0031564">
    <property type="term" value="P:transcription antitermination"/>
    <property type="evidence" value="ECO:0007669"/>
    <property type="project" value="UniProtKB-KW"/>
</dbReference>
<dbReference type="Gene3D" id="3.30.70.940">
    <property type="entry name" value="NusG, N-terminal domain"/>
    <property type="match status" value="1"/>
</dbReference>
<dbReference type="GO" id="GO:0005829">
    <property type="term" value="C:cytosol"/>
    <property type="evidence" value="ECO:0007669"/>
    <property type="project" value="TreeGrafter"/>
</dbReference>
<reference evidence="5 6" key="1">
    <citation type="submission" date="2019-12" db="EMBL/GenBank/DDBJ databases">
        <title>Complete genome sequence of Pseudomonas stutzeri.</title>
        <authorList>
            <person name="Lim S.R."/>
            <person name="Kim J.H."/>
        </authorList>
    </citation>
    <scope>NUCLEOTIDE SEQUENCE [LARGE SCALE GENOMIC DNA]</scope>
    <source>
        <strain evidence="5 6">PM101005</strain>
    </source>
</reference>
<dbReference type="Proteomes" id="UP000438983">
    <property type="component" value="Chromosome"/>
</dbReference>
<dbReference type="CDD" id="cd09892">
    <property type="entry name" value="NGN_SP_RfaH"/>
    <property type="match status" value="1"/>
</dbReference>
<dbReference type="SMART" id="SM00738">
    <property type="entry name" value="NGN"/>
    <property type="match status" value="1"/>
</dbReference>
<dbReference type="RefSeq" id="WP_158188525.1">
    <property type="nucleotide sequence ID" value="NZ_CP046902.1"/>
</dbReference>
<gene>
    <name evidence="5" type="ORF">GQA94_13590</name>
</gene>
<dbReference type="PANTHER" id="PTHR30265">
    <property type="entry name" value="RHO-INTERACTING TRANSCRIPTION TERMINATION FACTOR NUSG"/>
    <property type="match status" value="1"/>
</dbReference>
<organism evidence="5 6">
    <name type="scientific">Stutzerimonas stutzeri</name>
    <name type="common">Pseudomonas stutzeri</name>
    <dbReference type="NCBI Taxonomy" id="316"/>
    <lineage>
        <taxon>Bacteria</taxon>
        <taxon>Pseudomonadati</taxon>
        <taxon>Pseudomonadota</taxon>
        <taxon>Gammaproteobacteria</taxon>
        <taxon>Pseudomonadales</taxon>
        <taxon>Pseudomonadaceae</taxon>
        <taxon>Stutzerimonas</taxon>
    </lineage>
</organism>
<dbReference type="OrthoDB" id="9790639at2"/>
<proteinExistence type="predicted"/>
<dbReference type="EMBL" id="CP046902">
    <property type="protein sequence ID" value="QGZ31043.1"/>
    <property type="molecule type" value="Genomic_DNA"/>
</dbReference>
<dbReference type="Pfam" id="PF02357">
    <property type="entry name" value="NusG"/>
    <property type="match status" value="1"/>
</dbReference>
<dbReference type="AlphaFoldDB" id="A0A6I6LP74"/>
<protein>
    <submittedName>
        <fullName evidence="5">Transcription/translation regulatory transformer protein RfaH</fullName>
    </submittedName>
</protein>
<dbReference type="InterPro" id="IPR006645">
    <property type="entry name" value="NGN-like_dom"/>
</dbReference>
<feature type="domain" description="NusG-like N-terminal" evidence="4">
    <location>
        <begin position="9"/>
        <end position="109"/>
    </location>
</feature>
<evidence type="ECO:0000256" key="3">
    <source>
        <dbReference type="ARBA" id="ARBA00023163"/>
    </source>
</evidence>
<evidence type="ECO:0000313" key="5">
    <source>
        <dbReference type="EMBL" id="QGZ31043.1"/>
    </source>
</evidence>
<dbReference type="InterPro" id="IPR043425">
    <property type="entry name" value="NusG-like"/>
</dbReference>
<accession>A0A6I6LP74</accession>
<keyword evidence="2" id="KW-0805">Transcription regulation</keyword>
<evidence type="ECO:0000256" key="1">
    <source>
        <dbReference type="ARBA" id="ARBA00022814"/>
    </source>
</evidence>
<keyword evidence="3" id="KW-0804">Transcription</keyword>
<dbReference type="PANTHER" id="PTHR30265:SF7">
    <property type="entry name" value="TRANSCRIPTION ANTITERMINATION PROTEIN RFAH"/>
    <property type="match status" value="1"/>
</dbReference>
<dbReference type="GO" id="GO:0006354">
    <property type="term" value="P:DNA-templated transcription elongation"/>
    <property type="evidence" value="ECO:0007669"/>
    <property type="project" value="InterPro"/>
</dbReference>
<dbReference type="SUPFAM" id="SSF82679">
    <property type="entry name" value="N-utilization substance G protein NusG, N-terminal domain"/>
    <property type="match status" value="1"/>
</dbReference>
<name>A0A6I6LP74_STUST</name>
<evidence type="ECO:0000256" key="2">
    <source>
        <dbReference type="ARBA" id="ARBA00023015"/>
    </source>
</evidence>
<evidence type="ECO:0000313" key="6">
    <source>
        <dbReference type="Proteomes" id="UP000438983"/>
    </source>
</evidence>
<dbReference type="InterPro" id="IPR036735">
    <property type="entry name" value="NGN_dom_sf"/>
</dbReference>
<evidence type="ECO:0000259" key="4">
    <source>
        <dbReference type="SMART" id="SM00738"/>
    </source>
</evidence>
<keyword evidence="1" id="KW-0889">Transcription antitermination</keyword>
<sequence>MNDIAQLPGSAWFLVHCKSRQERRALANLTEQGYVCYLPHICIARKSSAADPSIHKDQALFPGYLFVRLTPDSNWHSLRCTRGVLRVVGFNNRPYSIDDALIEQIKYRCGDHKPLEPGDKVQVRLGVSAGIDAIFLTADGAERAVLLVKLLNQECRLSVDSTLIEPVLYP</sequence>